<dbReference type="Gene3D" id="3.20.20.120">
    <property type="entry name" value="Enolase-like C-terminal domain"/>
    <property type="match status" value="1"/>
</dbReference>
<dbReference type="InterPro" id="IPR029065">
    <property type="entry name" value="Enolase_C-like"/>
</dbReference>
<dbReference type="PANTHER" id="PTHR48080:SF3">
    <property type="entry name" value="ENOLASE SUPERFAMILY MEMBER DDB_G0284701"/>
    <property type="match status" value="1"/>
</dbReference>
<dbReference type="PANTHER" id="PTHR48080">
    <property type="entry name" value="D-GALACTONATE DEHYDRATASE-RELATED"/>
    <property type="match status" value="1"/>
</dbReference>
<evidence type="ECO:0000313" key="8">
    <source>
        <dbReference type="Proteomes" id="UP001205906"/>
    </source>
</evidence>
<evidence type="ECO:0000313" key="7">
    <source>
        <dbReference type="EMBL" id="MCO6052103.1"/>
    </source>
</evidence>
<keyword evidence="3 5" id="KW-0460">Magnesium</keyword>
<dbReference type="SFLD" id="SFLDF00010">
    <property type="entry name" value="dipeptide_epimerase"/>
    <property type="match status" value="1"/>
</dbReference>
<dbReference type="InterPro" id="IPR029017">
    <property type="entry name" value="Enolase-like_N"/>
</dbReference>
<keyword evidence="2 5" id="KW-0479">Metal-binding</keyword>
<dbReference type="EMBL" id="JAMXQS010000010">
    <property type="protein sequence ID" value="MCO6052103.1"/>
    <property type="molecule type" value="Genomic_DNA"/>
</dbReference>
<comment type="cofactor">
    <cofactor evidence="5">
        <name>Mg(2+)</name>
        <dbReference type="ChEBI" id="CHEBI:18420"/>
    </cofactor>
    <text evidence="5">Binds 1 Mg(2+) ion per subunit.</text>
</comment>
<gene>
    <name evidence="7" type="ORF">NGM99_20150</name>
</gene>
<evidence type="ECO:0000256" key="2">
    <source>
        <dbReference type="ARBA" id="ARBA00022723"/>
    </source>
</evidence>
<comment type="caution">
    <text evidence="7">The sequence shown here is derived from an EMBL/GenBank/DDBJ whole genome shotgun (WGS) entry which is preliminary data.</text>
</comment>
<dbReference type="EC" id="5.1.1.-" evidence="5"/>
<dbReference type="SMART" id="SM00922">
    <property type="entry name" value="MR_MLE"/>
    <property type="match status" value="1"/>
</dbReference>
<dbReference type="SUPFAM" id="SSF51604">
    <property type="entry name" value="Enolase C-terminal domain-like"/>
    <property type="match status" value="1"/>
</dbReference>
<dbReference type="RefSeq" id="WP_252822303.1">
    <property type="nucleotide sequence ID" value="NZ_JAMXQS010000010.1"/>
</dbReference>
<dbReference type="Pfam" id="PF02746">
    <property type="entry name" value="MR_MLE_N"/>
    <property type="match status" value="1"/>
</dbReference>
<organism evidence="7 8">
    <name type="scientific">Mesorhizobium liriopis</name>
    <dbReference type="NCBI Taxonomy" id="2953882"/>
    <lineage>
        <taxon>Bacteria</taxon>
        <taxon>Pseudomonadati</taxon>
        <taxon>Pseudomonadota</taxon>
        <taxon>Alphaproteobacteria</taxon>
        <taxon>Hyphomicrobiales</taxon>
        <taxon>Phyllobacteriaceae</taxon>
        <taxon>Mesorhizobium</taxon>
    </lineage>
</organism>
<dbReference type="SUPFAM" id="SSF54826">
    <property type="entry name" value="Enolase N-terminal domain-like"/>
    <property type="match status" value="1"/>
</dbReference>
<dbReference type="InterPro" id="IPR034593">
    <property type="entry name" value="DgoD-like"/>
</dbReference>
<evidence type="ECO:0000256" key="1">
    <source>
        <dbReference type="ARBA" id="ARBA00008031"/>
    </source>
</evidence>
<dbReference type="SFLD" id="SFLDS00001">
    <property type="entry name" value="Enolase"/>
    <property type="match status" value="1"/>
</dbReference>
<evidence type="ECO:0000256" key="5">
    <source>
        <dbReference type="RuleBase" id="RU366006"/>
    </source>
</evidence>
<keyword evidence="8" id="KW-1185">Reference proteome</keyword>
<accession>A0ABT1CC82</accession>
<evidence type="ECO:0000256" key="4">
    <source>
        <dbReference type="ARBA" id="ARBA00023235"/>
    </source>
</evidence>
<dbReference type="Pfam" id="PF13378">
    <property type="entry name" value="MR_MLE_C"/>
    <property type="match status" value="1"/>
</dbReference>
<dbReference type="InterPro" id="IPR036849">
    <property type="entry name" value="Enolase-like_C_sf"/>
</dbReference>
<dbReference type="InterPro" id="IPR013342">
    <property type="entry name" value="Mandelate_racemase_C"/>
</dbReference>
<dbReference type="Proteomes" id="UP001205906">
    <property type="component" value="Unassembled WGS sequence"/>
</dbReference>
<reference evidence="7 8" key="1">
    <citation type="submission" date="2022-06" db="EMBL/GenBank/DDBJ databases">
        <title>Mesorhizobium sp. strain RP14 Genome sequencing and assembly.</title>
        <authorList>
            <person name="Kim I."/>
        </authorList>
    </citation>
    <scope>NUCLEOTIDE SEQUENCE [LARGE SCALE GENOMIC DNA]</scope>
    <source>
        <strain evidence="8">RP14(2022)</strain>
    </source>
</reference>
<dbReference type="NCBIfam" id="NF042940">
    <property type="entry name" value="racemase_DgcA"/>
    <property type="match status" value="1"/>
</dbReference>
<comment type="similarity">
    <text evidence="1 5">Belongs to the mandelate racemase/muconate lactonizing enzyme family.</text>
</comment>
<dbReference type="CDD" id="cd03319">
    <property type="entry name" value="L-Ala-DL-Glu_epimerase"/>
    <property type="match status" value="1"/>
</dbReference>
<evidence type="ECO:0000256" key="3">
    <source>
        <dbReference type="ARBA" id="ARBA00022842"/>
    </source>
</evidence>
<keyword evidence="4 5" id="KW-0413">Isomerase</keyword>
<dbReference type="InterPro" id="IPR034603">
    <property type="entry name" value="Dipeptide_epimerase"/>
</dbReference>
<dbReference type="InterPro" id="IPR013341">
    <property type="entry name" value="Mandelate_racemase_N_dom"/>
</dbReference>
<proteinExistence type="inferred from homology"/>
<name>A0ABT1CC82_9HYPH</name>
<dbReference type="SFLD" id="SFLDG00180">
    <property type="entry name" value="muconate_cycloisomerase"/>
    <property type="match status" value="1"/>
</dbReference>
<feature type="domain" description="Mandelate racemase/muconate lactonizing enzyme C-terminal" evidence="6">
    <location>
        <begin position="131"/>
        <end position="222"/>
    </location>
</feature>
<dbReference type="Gene3D" id="3.30.390.10">
    <property type="entry name" value="Enolase-like, N-terminal domain"/>
    <property type="match status" value="1"/>
</dbReference>
<protein>
    <recommendedName>
        <fullName evidence="5">Dipeptide epimerase</fullName>
        <ecNumber evidence="5">5.1.1.-</ecNumber>
    </recommendedName>
</protein>
<evidence type="ECO:0000259" key="6">
    <source>
        <dbReference type="SMART" id="SM00922"/>
    </source>
</evidence>
<sequence>MPRQLSVQVESFPIAGTFTISRGSKTEAVVVTCTITDAQVAGRGECVPYARYGESIESVCAQIRTVQDAIEHGADRNELERLLPGGAARNAVDNALWDLEAKLARQPAWELAGLPAPSHLETAYTLSLGTAEAMAGQAREHNHRPLLKIKLGAGGDVERMEAVRQAAPQSKLIVDANEGWSAIDIEANLAVARRFSVTLVEQPLPANQDDLLSRIDHPVPICADESVHGLEDLDRLATLYDAVNIKLDKTGGLTSGLKLRREAEKRGLRIMVGCMVGTSLGMAPAVLLAQGAEWVDLDGPLLLARDREPGLSYKGSLVSPPPPALWG</sequence>